<protein>
    <submittedName>
        <fullName evidence="3">GNAT family N-acetyltransferase</fullName>
    </submittedName>
</protein>
<dbReference type="PROSITE" id="PS51186">
    <property type="entry name" value="GNAT"/>
    <property type="match status" value="1"/>
</dbReference>
<dbReference type="InterPro" id="IPR050769">
    <property type="entry name" value="NAT_camello-type"/>
</dbReference>
<dbReference type="InterPro" id="IPR000182">
    <property type="entry name" value="GNAT_dom"/>
</dbReference>
<evidence type="ECO:0000256" key="1">
    <source>
        <dbReference type="ARBA" id="ARBA00022679"/>
    </source>
</evidence>
<dbReference type="KEGG" id="eaj:Q3M24_15790"/>
<dbReference type="Pfam" id="PF00583">
    <property type="entry name" value="Acetyltransf_1"/>
    <property type="match status" value="1"/>
</dbReference>
<proteinExistence type="predicted"/>
<evidence type="ECO:0000259" key="2">
    <source>
        <dbReference type="PROSITE" id="PS51186"/>
    </source>
</evidence>
<keyword evidence="1" id="KW-0808">Transferase</keyword>
<sequence length="166" mass="19160">MDIEVIHTFPDTHGVIDQITTLHELFFVCNLGWGKKFKNDVKSYLENFSSRFDKKKDSLWVAKRNNVIIGSIAVDSHEGFPSCARIRVFIVDFRYQCQGIGGKLLTNALNFCKFSGYQKIELWTFDNLSQAKRLYLGYGFSKCAEREVSYWGASLIEQLFFLELTS</sequence>
<organism evidence="3">
    <name type="scientific">Candidatus Electrothrix aestuarii</name>
    <dbReference type="NCBI Taxonomy" id="3062594"/>
    <lineage>
        <taxon>Bacteria</taxon>
        <taxon>Pseudomonadati</taxon>
        <taxon>Thermodesulfobacteriota</taxon>
        <taxon>Desulfobulbia</taxon>
        <taxon>Desulfobulbales</taxon>
        <taxon>Desulfobulbaceae</taxon>
        <taxon>Candidatus Electrothrix</taxon>
    </lineage>
</organism>
<feature type="domain" description="N-acetyltransferase" evidence="2">
    <location>
        <begin position="6"/>
        <end position="162"/>
    </location>
</feature>
<name>A0AAU8LR93_9BACT</name>
<dbReference type="PANTHER" id="PTHR13947:SF37">
    <property type="entry name" value="LD18367P"/>
    <property type="match status" value="1"/>
</dbReference>
<dbReference type="GO" id="GO:0008080">
    <property type="term" value="F:N-acetyltransferase activity"/>
    <property type="evidence" value="ECO:0007669"/>
    <property type="project" value="InterPro"/>
</dbReference>
<reference evidence="3" key="1">
    <citation type="journal article" date="2024" name="Syst. Appl. Microbiol.">
        <title>First single-strain enrichments of Electrothrix cable bacteria, description of E. aestuarii sp. nov. and E. rattekaaiensis sp. nov., and proposal of a cable bacteria taxonomy following the rules of the SeqCode.</title>
        <authorList>
            <person name="Plum-Jensen L.E."/>
            <person name="Schramm A."/>
            <person name="Marshall I.P.G."/>
        </authorList>
    </citation>
    <scope>NUCLEOTIDE SEQUENCE</scope>
    <source>
        <strain evidence="3">Rat1</strain>
    </source>
</reference>
<dbReference type="AlphaFoldDB" id="A0AAU8LR93"/>
<dbReference type="CDD" id="cd04301">
    <property type="entry name" value="NAT_SF"/>
    <property type="match status" value="1"/>
</dbReference>
<evidence type="ECO:0000313" key="3">
    <source>
        <dbReference type="EMBL" id="XCN71762.1"/>
    </source>
</evidence>
<reference evidence="3" key="2">
    <citation type="submission" date="2024-06" db="EMBL/GenBank/DDBJ databases">
        <authorList>
            <person name="Plum-Jensen L.E."/>
            <person name="Schramm A."/>
            <person name="Marshall I.P.G."/>
        </authorList>
    </citation>
    <scope>NUCLEOTIDE SEQUENCE</scope>
    <source>
        <strain evidence="3">Rat1</strain>
    </source>
</reference>
<accession>A0AAU8LR93</accession>
<dbReference type="SUPFAM" id="SSF55729">
    <property type="entry name" value="Acyl-CoA N-acyltransferases (Nat)"/>
    <property type="match status" value="1"/>
</dbReference>
<dbReference type="EMBL" id="CP159373">
    <property type="protein sequence ID" value="XCN71762.1"/>
    <property type="molecule type" value="Genomic_DNA"/>
</dbReference>
<gene>
    <name evidence="3" type="ORF">Q3M24_15790</name>
</gene>
<dbReference type="PANTHER" id="PTHR13947">
    <property type="entry name" value="GNAT FAMILY N-ACETYLTRANSFERASE"/>
    <property type="match status" value="1"/>
</dbReference>
<dbReference type="Gene3D" id="3.40.630.30">
    <property type="match status" value="1"/>
</dbReference>
<dbReference type="InterPro" id="IPR016181">
    <property type="entry name" value="Acyl_CoA_acyltransferase"/>
</dbReference>